<feature type="domain" description="FAD-binding" evidence="4">
    <location>
        <begin position="13"/>
        <end position="325"/>
    </location>
</feature>
<dbReference type="GeneID" id="77812703"/>
<organism evidence="5 6">
    <name type="scientific">Puccinia triticina</name>
    <dbReference type="NCBI Taxonomy" id="208348"/>
    <lineage>
        <taxon>Eukaryota</taxon>
        <taxon>Fungi</taxon>
        <taxon>Dikarya</taxon>
        <taxon>Basidiomycota</taxon>
        <taxon>Pucciniomycotina</taxon>
        <taxon>Pucciniomycetes</taxon>
        <taxon>Pucciniales</taxon>
        <taxon>Pucciniaceae</taxon>
        <taxon>Puccinia</taxon>
    </lineage>
</organism>
<sequence length="418" mass="45996">MSDSNHPPLKDQRVLISGSGIGGLVAAYWLAKAGASVTVLERASEIRREGHIIGIRKVAIPIVESMGLGETLRERMTGELGLKIVNGLDRAWASIPVSEAGFTTPLMIHRGELVSALHDVTKDKVSFIYGDSIDTIEEIGDTLCVTLTNRKSQPLHCDVLLVAEGMRSRTRSKIFDAGSQAPILKLGLVVASFSHKSDQRWARCYHIPNQRAILIRPDRQGISHAHTICRASDKLVGPTTSKEQQRGQFLRLFEKTGWESEKITKDLSEAGDLHIQEVAQVKCKVWSKGRTVLVGDSAYCPSPIGGMGATAAIVGGYLLAAELAKNPADPQAAFRAYEYSLRPWIEFIHKPGPMVAKRGFPETRFGILSFHLLIHLYFTSPARYVFLWIILILQHLGLLKSNPPPIPKIPSPSVFNSF</sequence>
<proteinExistence type="predicted"/>
<dbReference type="Gene3D" id="3.30.9.10">
    <property type="entry name" value="D-Amino Acid Oxidase, subunit A, domain 2"/>
    <property type="match status" value="1"/>
</dbReference>
<dbReference type="InterPro" id="IPR051704">
    <property type="entry name" value="FAD_aromatic-hydroxylase"/>
</dbReference>
<dbReference type="PANTHER" id="PTHR46865">
    <property type="entry name" value="OXIDOREDUCTASE-RELATED"/>
    <property type="match status" value="1"/>
</dbReference>
<gene>
    <name evidence="5" type="ORF">PtA15_8A384</name>
</gene>
<evidence type="ECO:0000256" key="2">
    <source>
        <dbReference type="ARBA" id="ARBA00022827"/>
    </source>
</evidence>
<evidence type="ECO:0000313" key="5">
    <source>
        <dbReference type="EMBL" id="WAQ87480.1"/>
    </source>
</evidence>
<dbReference type="EMBL" id="CP110428">
    <property type="protein sequence ID" value="WAQ87480.1"/>
    <property type="molecule type" value="Genomic_DNA"/>
</dbReference>
<evidence type="ECO:0000256" key="3">
    <source>
        <dbReference type="ARBA" id="ARBA00023002"/>
    </source>
</evidence>
<dbReference type="PRINTS" id="PR00420">
    <property type="entry name" value="RNGMNOXGNASE"/>
</dbReference>
<evidence type="ECO:0000313" key="6">
    <source>
        <dbReference type="Proteomes" id="UP001164743"/>
    </source>
</evidence>
<keyword evidence="6" id="KW-1185">Reference proteome</keyword>
<dbReference type="RefSeq" id="XP_053023035.1">
    <property type="nucleotide sequence ID" value="XM_053171808.1"/>
</dbReference>
<evidence type="ECO:0000256" key="1">
    <source>
        <dbReference type="ARBA" id="ARBA00022630"/>
    </source>
</evidence>
<dbReference type="SUPFAM" id="SSF51905">
    <property type="entry name" value="FAD/NAD(P)-binding domain"/>
    <property type="match status" value="1"/>
</dbReference>
<protein>
    <recommendedName>
        <fullName evidence="4">FAD-binding domain-containing protein</fullName>
    </recommendedName>
</protein>
<dbReference type="InterPro" id="IPR036188">
    <property type="entry name" value="FAD/NAD-bd_sf"/>
</dbReference>
<evidence type="ECO:0000259" key="4">
    <source>
        <dbReference type="Pfam" id="PF01494"/>
    </source>
</evidence>
<keyword evidence="2" id="KW-0274">FAD</keyword>
<name>A0ABY7CS12_9BASI</name>
<dbReference type="PANTHER" id="PTHR46865:SF2">
    <property type="entry name" value="MONOOXYGENASE"/>
    <property type="match status" value="1"/>
</dbReference>
<dbReference type="Gene3D" id="3.50.50.60">
    <property type="entry name" value="FAD/NAD(P)-binding domain"/>
    <property type="match status" value="1"/>
</dbReference>
<accession>A0ABY7CS12</accession>
<dbReference type="Pfam" id="PF01494">
    <property type="entry name" value="FAD_binding_3"/>
    <property type="match status" value="1"/>
</dbReference>
<reference evidence="5" key="1">
    <citation type="submission" date="2022-10" db="EMBL/GenBank/DDBJ databases">
        <title>Puccinia triticina Genome sequencing and assembly.</title>
        <authorList>
            <person name="Li C."/>
        </authorList>
    </citation>
    <scope>NUCLEOTIDE SEQUENCE</scope>
    <source>
        <strain evidence="5">Pt15</strain>
    </source>
</reference>
<dbReference type="Proteomes" id="UP001164743">
    <property type="component" value="Chromosome 8A"/>
</dbReference>
<keyword evidence="3" id="KW-0560">Oxidoreductase</keyword>
<dbReference type="InterPro" id="IPR002938">
    <property type="entry name" value="FAD-bd"/>
</dbReference>
<keyword evidence="1" id="KW-0285">Flavoprotein</keyword>